<feature type="region of interest" description="Disordered" evidence="1">
    <location>
        <begin position="49"/>
        <end position="78"/>
    </location>
</feature>
<dbReference type="Proteomes" id="UP000826195">
    <property type="component" value="Unassembled WGS sequence"/>
</dbReference>
<keyword evidence="4" id="KW-1185">Reference proteome</keyword>
<organism evidence="3 4">
    <name type="scientific">Cotesia glomerata</name>
    <name type="common">Lepidopteran parasitic wasp</name>
    <name type="synonym">Apanteles glomeratus</name>
    <dbReference type="NCBI Taxonomy" id="32391"/>
    <lineage>
        <taxon>Eukaryota</taxon>
        <taxon>Metazoa</taxon>
        <taxon>Ecdysozoa</taxon>
        <taxon>Arthropoda</taxon>
        <taxon>Hexapoda</taxon>
        <taxon>Insecta</taxon>
        <taxon>Pterygota</taxon>
        <taxon>Neoptera</taxon>
        <taxon>Endopterygota</taxon>
        <taxon>Hymenoptera</taxon>
        <taxon>Apocrita</taxon>
        <taxon>Ichneumonoidea</taxon>
        <taxon>Braconidae</taxon>
        <taxon>Microgastrinae</taxon>
        <taxon>Cotesia</taxon>
    </lineage>
</organism>
<evidence type="ECO:0000313" key="4">
    <source>
        <dbReference type="Proteomes" id="UP000826195"/>
    </source>
</evidence>
<gene>
    <name evidence="3" type="ORF">KQX54_008153</name>
</gene>
<accession>A0AAV7HRU0</accession>
<keyword evidence="2" id="KW-0732">Signal</keyword>
<proteinExistence type="predicted"/>
<reference evidence="3 4" key="1">
    <citation type="journal article" date="2021" name="J. Hered.">
        <title>A chromosome-level genome assembly of the parasitoid wasp, Cotesia glomerata (Hymenoptera: Braconidae).</title>
        <authorList>
            <person name="Pinto B.J."/>
            <person name="Weis J.J."/>
            <person name="Gamble T."/>
            <person name="Ode P.J."/>
            <person name="Paul R."/>
            <person name="Zaspel J.M."/>
        </authorList>
    </citation>
    <scope>NUCLEOTIDE SEQUENCE [LARGE SCALE GENOMIC DNA]</scope>
    <source>
        <strain evidence="3">CgM1</strain>
    </source>
</reference>
<comment type="caution">
    <text evidence="3">The sequence shown here is derived from an EMBL/GenBank/DDBJ whole genome shotgun (WGS) entry which is preliminary data.</text>
</comment>
<dbReference type="AlphaFoldDB" id="A0AAV7HRU0"/>
<feature type="chain" id="PRO_5043350149" evidence="2">
    <location>
        <begin position="23"/>
        <end position="93"/>
    </location>
</feature>
<feature type="compositionally biased region" description="Basic and acidic residues" evidence="1">
    <location>
        <begin position="57"/>
        <end position="72"/>
    </location>
</feature>
<sequence length="93" mass="10470">MIPYKHLSILLSVALMASMCLSQDSRDTEVAEKLTPSWGKIFPVFEVPFTDGEFTDDGEKSSPEPSKEDEPVKSQNRKQNSGLQCFFNFVSCF</sequence>
<feature type="signal peptide" evidence="2">
    <location>
        <begin position="1"/>
        <end position="22"/>
    </location>
</feature>
<evidence type="ECO:0000256" key="1">
    <source>
        <dbReference type="SAM" id="MobiDB-lite"/>
    </source>
</evidence>
<protein>
    <submittedName>
        <fullName evidence="3">Uncharacterized protein</fullName>
    </submittedName>
</protein>
<dbReference type="EMBL" id="JAHXZJ010002982">
    <property type="protein sequence ID" value="KAH0534765.1"/>
    <property type="molecule type" value="Genomic_DNA"/>
</dbReference>
<name>A0AAV7HRU0_COTGL</name>
<evidence type="ECO:0000256" key="2">
    <source>
        <dbReference type="SAM" id="SignalP"/>
    </source>
</evidence>
<evidence type="ECO:0000313" key="3">
    <source>
        <dbReference type="EMBL" id="KAH0534765.1"/>
    </source>
</evidence>